<accession>A0AAQ1PAM5</accession>
<comment type="caution">
    <text evidence="1">The sequence shown here is derived from an EMBL/GenBank/DDBJ whole genome shotgun (WGS) entry which is preliminary data.</text>
</comment>
<name>A0AAQ1PAM5_9PSED</name>
<dbReference type="Proteomes" id="UP000294335">
    <property type="component" value="Unassembled WGS sequence"/>
</dbReference>
<evidence type="ECO:0000313" key="2">
    <source>
        <dbReference type="Proteomes" id="UP000294335"/>
    </source>
</evidence>
<gene>
    <name evidence="1" type="ORF">JV551A3_V1_1010021</name>
</gene>
<evidence type="ECO:0000313" key="1">
    <source>
        <dbReference type="EMBL" id="SPO60709.1"/>
    </source>
</evidence>
<proteinExistence type="predicted"/>
<protein>
    <submittedName>
        <fullName evidence="1">Uncharacterized protein</fullName>
    </submittedName>
</protein>
<organism evidence="1 2">
    <name type="scientific">Pseudomonas inefficax</name>
    <dbReference type="NCBI Taxonomy" id="2078786"/>
    <lineage>
        <taxon>Bacteria</taxon>
        <taxon>Pseudomonadati</taxon>
        <taxon>Pseudomonadota</taxon>
        <taxon>Gammaproteobacteria</taxon>
        <taxon>Pseudomonadales</taxon>
        <taxon>Pseudomonadaceae</taxon>
        <taxon>Pseudomonas</taxon>
    </lineage>
</organism>
<reference evidence="1 2" key="1">
    <citation type="submission" date="2018-02" db="EMBL/GenBank/DDBJ databases">
        <authorList>
            <person name="Dubost A."/>
        </authorList>
    </citation>
    <scope>NUCLEOTIDE SEQUENCE [LARGE SCALE GENOMIC DNA]</scope>
    <source>
        <strain evidence="2">JV551A3</strain>
    </source>
</reference>
<dbReference type="EMBL" id="OPYN01000101">
    <property type="protein sequence ID" value="SPO60709.1"/>
    <property type="molecule type" value="Genomic_DNA"/>
</dbReference>
<keyword evidence="2" id="KW-1185">Reference proteome</keyword>
<sequence length="64" mass="6410">MPSTASPASRVNPLPQVQRRLRAHAVPVGAALAANTGAAGAIHRVVFFAGELAPTGAATGLNRP</sequence>
<dbReference type="AlphaFoldDB" id="A0AAQ1PAM5"/>